<proteinExistence type="predicted"/>
<dbReference type="KEGG" id="acp:A2cp1_2701"/>
<keyword evidence="3" id="KW-1185">Reference proteome</keyword>
<dbReference type="HOGENOM" id="CLU_3401840_0_0_7"/>
<dbReference type="Proteomes" id="UP000007089">
    <property type="component" value="Chromosome"/>
</dbReference>
<organism evidence="2 3">
    <name type="scientific">Anaeromyxobacter dehalogenans (strain ATCC BAA-258 / DSM 21875 / 2CP-1)</name>
    <dbReference type="NCBI Taxonomy" id="455488"/>
    <lineage>
        <taxon>Bacteria</taxon>
        <taxon>Pseudomonadati</taxon>
        <taxon>Myxococcota</taxon>
        <taxon>Myxococcia</taxon>
        <taxon>Myxococcales</taxon>
        <taxon>Cystobacterineae</taxon>
        <taxon>Anaeromyxobacteraceae</taxon>
        <taxon>Anaeromyxobacter</taxon>
    </lineage>
</organism>
<feature type="transmembrane region" description="Helical" evidence="1">
    <location>
        <begin position="12"/>
        <end position="29"/>
    </location>
</feature>
<dbReference type="EMBL" id="CP001359">
    <property type="protein sequence ID" value="ACL66038.1"/>
    <property type="molecule type" value="Genomic_DNA"/>
</dbReference>
<keyword evidence="1" id="KW-0812">Transmembrane</keyword>
<reference evidence="2" key="1">
    <citation type="submission" date="2009-01" db="EMBL/GenBank/DDBJ databases">
        <title>Complete sequence of Anaeromyxobacter dehalogenans 2CP-1.</title>
        <authorList>
            <consortium name="US DOE Joint Genome Institute"/>
            <person name="Lucas S."/>
            <person name="Copeland A."/>
            <person name="Lapidus A."/>
            <person name="Glavina del Rio T."/>
            <person name="Dalin E."/>
            <person name="Tice H."/>
            <person name="Bruce D."/>
            <person name="Goodwin L."/>
            <person name="Pitluck S."/>
            <person name="Saunders E."/>
            <person name="Brettin T."/>
            <person name="Detter J.C."/>
            <person name="Han C."/>
            <person name="Larimer F."/>
            <person name="Land M."/>
            <person name="Hauser L."/>
            <person name="Kyrpides N."/>
            <person name="Ovchinnikova G."/>
            <person name="Beliaev A.S."/>
            <person name="Richardson P."/>
        </authorList>
    </citation>
    <scope>NUCLEOTIDE SEQUENCE</scope>
    <source>
        <strain evidence="2">2CP-1</strain>
    </source>
</reference>
<protein>
    <submittedName>
        <fullName evidence="2">Uncharacterized protein</fullName>
    </submittedName>
</protein>
<gene>
    <name evidence="2" type="ordered locus">A2cp1_2701</name>
</gene>
<name>B8JDI9_ANAD2</name>
<accession>B8JDI9</accession>
<evidence type="ECO:0000256" key="1">
    <source>
        <dbReference type="SAM" id="Phobius"/>
    </source>
</evidence>
<evidence type="ECO:0000313" key="3">
    <source>
        <dbReference type="Proteomes" id="UP000007089"/>
    </source>
</evidence>
<keyword evidence="1" id="KW-1133">Transmembrane helix</keyword>
<keyword evidence="1" id="KW-0472">Membrane</keyword>
<sequence length="30" mass="3131">MWVSPSENPGTSMRLSVLVLAAALLVAVAF</sequence>
<dbReference type="AlphaFoldDB" id="B8JDI9"/>
<evidence type="ECO:0000313" key="2">
    <source>
        <dbReference type="EMBL" id="ACL66038.1"/>
    </source>
</evidence>